<feature type="compositionally biased region" description="Polar residues" evidence="1">
    <location>
        <begin position="449"/>
        <end position="458"/>
    </location>
</feature>
<feature type="transmembrane region" description="Helical" evidence="2">
    <location>
        <begin position="81"/>
        <end position="99"/>
    </location>
</feature>
<feature type="compositionally biased region" description="Basic and acidic residues" evidence="1">
    <location>
        <begin position="459"/>
        <end position="471"/>
    </location>
</feature>
<proteinExistence type="predicted"/>
<keyword evidence="4" id="KW-1185">Reference proteome</keyword>
<feature type="compositionally biased region" description="Polar residues" evidence="1">
    <location>
        <begin position="207"/>
        <end position="220"/>
    </location>
</feature>
<feature type="region of interest" description="Disordered" evidence="1">
    <location>
        <begin position="446"/>
        <end position="513"/>
    </location>
</feature>
<dbReference type="Pfam" id="PF07690">
    <property type="entry name" value="MFS_1"/>
    <property type="match status" value="1"/>
</dbReference>
<keyword evidence="2" id="KW-1133">Transmembrane helix</keyword>
<feature type="transmembrane region" description="Helical" evidence="2">
    <location>
        <begin position="244"/>
        <end position="265"/>
    </location>
</feature>
<feature type="transmembrane region" description="Helical" evidence="2">
    <location>
        <begin position="277"/>
        <end position="301"/>
    </location>
</feature>
<evidence type="ECO:0000256" key="2">
    <source>
        <dbReference type="SAM" id="Phobius"/>
    </source>
</evidence>
<dbReference type="SUPFAM" id="SSF103473">
    <property type="entry name" value="MFS general substrate transporter"/>
    <property type="match status" value="1"/>
</dbReference>
<dbReference type="PANTHER" id="PTHR23525">
    <property type="entry name" value="TRANSPORTER, PUTATIVE-RELATED"/>
    <property type="match status" value="1"/>
</dbReference>
<protein>
    <recommendedName>
        <fullName evidence="5">Major facilitator superfamily (MFS) profile domain-containing protein</fullName>
    </recommendedName>
</protein>
<keyword evidence="2" id="KW-0812">Transmembrane</keyword>
<feature type="transmembrane region" description="Helical" evidence="2">
    <location>
        <begin position="144"/>
        <end position="168"/>
    </location>
</feature>
<feature type="transmembrane region" description="Helical" evidence="2">
    <location>
        <begin position="105"/>
        <end position="123"/>
    </location>
</feature>
<feature type="transmembrane region" description="Helical" evidence="2">
    <location>
        <begin position="313"/>
        <end position="333"/>
    </location>
</feature>
<dbReference type="InterPro" id="IPR036259">
    <property type="entry name" value="MFS_trans_sf"/>
</dbReference>
<accession>A0AAW1RYU1</accession>
<dbReference type="EMBL" id="JALJOS010000005">
    <property type="protein sequence ID" value="KAK9838921.1"/>
    <property type="molecule type" value="Genomic_DNA"/>
</dbReference>
<feature type="transmembrane region" description="Helical" evidence="2">
    <location>
        <begin position="180"/>
        <end position="199"/>
    </location>
</feature>
<feature type="region of interest" description="Disordered" evidence="1">
    <location>
        <begin position="207"/>
        <end position="229"/>
    </location>
</feature>
<dbReference type="InterPro" id="IPR011701">
    <property type="entry name" value="MFS"/>
</dbReference>
<keyword evidence="2" id="KW-0472">Membrane</keyword>
<gene>
    <name evidence="3" type="ORF">WJX74_005938</name>
</gene>
<evidence type="ECO:0008006" key="5">
    <source>
        <dbReference type="Google" id="ProtNLM"/>
    </source>
</evidence>
<reference evidence="3 4" key="1">
    <citation type="journal article" date="2024" name="Nat. Commun.">
        <title>Phylogenomics reveals the evolutionary origins of lichenization in chlorophyte algae.</title>
        <authorList>
            <person name="Puginier C."/>
            <person name="Libourel C."/>
            <person name="Otte J."/>
            <person name="Skaloud P."/>
            <person name="Haon M."/>
            <person name="Grisel S."/>
            <person name="Petersen M."/>
            <person name="Berrin J.G."/>
            <person name="Delaux P.M."/>
            <person name="Dal Grande F."/>
            <person name="Keller J."/>
        </authorList>
    </citation>
    <scope>NUCLEOTIDE SEQUENCE [LARGE SCALE GENOMIC DNA]</scope>
    <source>
        <strain evidence="3 4">SAG 2145</strain>
    </source>
</reference>
<feature type="transmembrane region" description="Helical" evidence="2">
    <location>
        <begin position="54"/>
        <end position="74"/>
    </location>
</feature>
<dbReference type="GO" id="GO:0022857">
    <property type="term" value="F:transmembrane transporter activity"/>
    <property type="evidence" value="ECO:0007669"/>
    <property type="project" value="InterPro"/>
</dbReference>
<sequence length="513" mass="55731">MRFPGVQSFRKLNRNVQLGLSFTFFETASASIRSGEILSAYIYLITKSNSFVGYVQGVNGILQLASAVPAGWVADAWRRDYVLRGAACIGAAAAITLAASLIFRWPIWTLFVAMSLLGLYRGFNNPSLEAIWADSVAAGRSKLYTVKYVTQMMASGTGPVLSIIMFQSLGDEWKVGACRLVVLVGLSMFTVPLFILCSFKDEHTLGQESQPIRQGTPSPEQQEEEDKDVDRQAPGCCAMISPSVAVATAITASDLFGALASGMTIKFFPLFFMQECLLQPVFVSAISAVNPISISTFAVMADRIGRRLGRVQTALITRALDVVLLVAMAYVPVGHPMSWQTAALVCIHILRSSCANCARPLVRSVLMDHVPPRHRGKVNALESVRTFSWSGSAALGGYLVEVYGFQHTFLLTAVLKAAGWFPLLPALFYVTDGVCTCGSTRAGKHTRQAKLSSQQQQPDRLHAAEQGRSEAIEGIQQPLLQNGHHHSIHQQDGDSHVRNAAGVQHQDSESPRS</sequence>
<dbReference type="Proteomes" id="UP001438707">
    <property type="component" value="Unassembled WGS sequence"/>
</dbReference>
<dbReference type="PANTHER" id="PTHR23525:SF1">
    <property type="entry name" value="NODULIN-LIKE DOMAIN-CONTAINING PROTEIN"/>
    <property type="match status" value="1"/>
</dbReference>
<evidence type="ECO:0000256" key="1">
    <source>
        <dbReference type="SAM" id="MobiDB-lite"/>
    </source>
</evidence>
<name>A0AAW1RYU1_9CHLO</name>
<evidence type="ECO:0000313" key="3">
    <source>
        <dbReference type="EMBL" id="KAK9838921.1"/>
    </source>
</evidence>
<evidence type="ECO:0000313" key="4">
    <source>
        <dbReference type="Proteomes" id="UP001438707"/>
    </source>
</evidence>
<dbReference type="Gene3D" id="1.20.1250.20">
    <property type="entry name" value="MFS general substrate transporter like domains"/>
    <property type="match status" value="2"/>
</dbReference>
<dbReference type="AlphaFoldDB" id="A0AAW1RYU1"/>
<comment type="caution">
    <text evidence="3">The sequence shown here is derived from an EMBL/GenBank/DDBJ whole genome shotgun (WGS) entry which is preliminary data.</text>
</comment>
<dbReference type="CDD" id="cd06174">
    <property type="entry name" value="MFS"/>
    <property type="match status" value="1"/>
</dbReference>
<organism evidence="3 4">
    <name type="scientific">Apatococcus lobatus</name>
    <dbReference type="NCBI Taxonomy" id="904363"/>
    <lineage>
        <taxon>Eukaryota</taxon>
        <taxon>Viridiplantae</taxon>
        <taxon>Chlorophyta</taxon>
        <taxon>core chlorophytes</taxon>
        <taxon>Trebouxiophyceae</taxon>
        <taxon>Chlorellales</taxon>
        <taxon>Chlorellaceae</taxon>
        <taxon>Apatococcus</taxon>
    </lineage>
</organism>